<dbReference type="Proteomes" id="UP000076078">
    <property type="component" value="Unassembled WGS sequence"/>
</dbReference>
<dbReference type="STRING" id="361077.A0A151ZRV6"/>
<keyword evidence="1" id="KW-0677">Repeat</keyword>
<evidence type="ECO:0008006" key="4">
    <source>
        <dbReference type="Google" id="ProtNLM"/>
    </source>
</evidence>
<proteinExistence type="predicted"/>
<dbReference type="InterPro" id="IPR051251">
    <property type="entry name" value="STK_FNIP-Repeat"/>
</dbReference>
<organism evidence="2 3">
    <name type="scientific">Tieghemostelium lacteum</name>
    <name type="common">Slime mold</name>
    <name type="synonym">Dictyostelium lacteum</name>
    <dbReference type="NCBI Taxonomy" id="361077"/>
    <lineage>
        <taxon>Eukaryota</taxon>
        <taxon>Amoebozoa</taxon>
        <taxon>Evosea</taxon>
        <taxon>Eumycetozoa</taxon>
        <taxon>Dictyostelia</taxon>
        <taxon>Dictyosteliales</taxon>
        <taxon>Raperosteliaceae</taxon>
        <taxon>Tieghemostelium</taxon>
    </lineage>
</organism>
<dbReference type="PANTHER" id="PTHR32134">
    <property type="entry name" value="FNIP REPEAT-CONTAINING PROTEIN"/>
    <property type="match status" value="1"/>
</dbReference>
<evidence type="ECO:0000313" key="2">
    <source>
        <dbReference type="EMBL" id="KYQ96668.1"/>
    </source>
</evidence>
<dbReference type="InterPro" id="IPR036770">
    <property type="entry name" value="Ankyrin_rpt-contain_sf"/>
</dbReference>
<keyword evidence="3" id="KW-1185">Reference proteome</keyword>
<evidence type="ECO:0000256" key="1">
    <source>
        <dbReference type="ARBA" id="ARBA00022737"/>
    </source>
</evidence>
<evidence type="ECO:0000313" key="3">
    <source>
        <dbReference type="Proteomes" id="UP000076078"/>
    </source>
</evidence>
<dbReference type="SUPFAM" id="SSF52058">
    <property type="entry name" value="L domain-like"/>
    <property type="match status" value="1"/>
</dbReference>
<reference evidence="2 3" key="1">
    <citation type="submission" date="2015-12" db="EMBL/GenBank/DDBJ databases">
        <title>Dictyostelia acquired genes for synthesis and detection of signals that induce cell-type specialization by lateral gene transfer from prokaryotes.</title>
        <authorList>
            <person name="Gloeckner G."/>
            <person name="Schaap P."/>
        </authorList>
    </citation>
    <scope>NUCLEOTIDE SEQUENCE [LARGE SCALE GENOMIC DNA]</scope>
    <source>
        <strain evidence="2 3">TK</strain>
    </source>
</reference>
<dbReference type="AlphaFoldDB" id="A0A151ZRV6"/>
<dbReference type="Pfam" id="PF05725">
    <property type="entry name" value="FNIP"/>
    <property type="match status" value="6"/>
</dbReference>
<dbReference type="InterPro" id="IPR008615">
    <property type="entry name" value="FNIP"/>
</dbReference>
<protein>
    <recommendedName>
        <fullName evidence="4">FNIP repeat-containing protein</fullName>
    </recommendedName>
</protein>
<name>A0A151ZRV6_TIELA</name>
<accession>A0A151ZRV6</accession>
<sequence>MNLLIINEIIHYLKLNDCNNITIYNLIRLNKRCYSLKYSIRWVQFPTRYFIRTIDHTIPMKYDRLIINNINQYNSLNTKKYLKILSAQLDVDKIVLEDNIDFDFSLFCHNSTSLLLKCRGSTPINISKLSDKLEHIVYSNHFNTQFDIPPLPSKLKTLVIGDGFNQPLNSSQFPLKLTRLSIGYQFNSPIDLKDLINLEYLKFGGYQFQQIIQRGQLPPNLKTLKFQYKFPLDEGILPDSITNLTMGYKHPINEIFLPKSLQTLVLNDYKNRIEFLPSGLRTLEIHSSNLTLNYHVLPENLEKLIIRSNTLYVEGLLPTGLKSLELRYNNTLNTPILLHLENLKSLEIEEIKNPINTDTLPIQLEILNLGIFNQILLPNSFANLKILKFNNFTQPIPEGVLPPTLERLYLGRLWNHPLEQNTFPPNLKKLKFSDSFDQALPYQLPNYIESLTFGDYFNQEVKNLPKYLRKLNLSGLKFNSEIVYIPVGLSILKLGPSFQKNFKPYSIPFTLELLYYHINYNYSDSKNIPSHVSYKKFPDEKRELNYHLYRFAHKYIYVDKCDDHGNVSKLLKFFSKNKDYKLFRMVYDANPEVVRKVQTFSLKSSKVESYKTMKFKDILLVGNLTCCLLIDLVSNLEGDGTCAIVEFLFSRGYYSSKLALVAAIKSQNIPILRLLSPRYQWLLKLNSSRILKFAVCKKLLSVVKFLFEELKLIPSVINSPLIYHAIQNNHFEMVQYLGDNNIGPTFKPYPERHVSIGASNLLYYDKSPKSAEKKLILGRIDSTIVSRGNIKKYTYYQQVFAIKDPRILNYLTKNYKQLFTWITVLNQVKLGHIENLQYLLDNFPKLFQHRSLSYGCLLKFRQPRSYEFLMKNDLYKSSTNIFQPIHEIRFLKIMYEELFRREVTNGRLKNYMQYHSQYIFDIPIDLIDLKTGIYILENYGLFKSSITLGNLFSVGLKHNNLEFLKSVFKFSDIFYGGEKTSKLFEFYDFYSISIRDNSEIIQLLLENLDRMGIRRRYKEETLYCSKKVYNYLLSQKPNDIYTIVDPITISISKTFKETKKAIGKSLSGKRIYQKPLKLSFQAKLDIKFTPNQIIDLVRLSISQGTNLIWSTRKAVEYLIIVKQMYTLQLMSEHVHLFSEKDEWVKVILILLSNDYEILVPKLSISEIGIVKQNLEDFIKFLKKFNLLDSIRTDFIIYQLISERFCDVPNLDAYLKNYFYDIWELVKDML</sequence>
<comment type="caution">
    <text evidence="2">The sequence shown here is derived from an EMBL/GenBank/DDBJ whole genome shotgun (WGS) entry which is preliminary data.</text>
</comment>
<gene>
    <name evidence="2" type="ORF">DLAC_03954</name>
</gene>
<dbReference type="InParanoid" id="A0A151ZRV6"/>
<dbReference type="EMBL" id="LODT01000021">
    <property type="protein sequence ID" value="KYQ96668.1"/>
    <property type="molecule type" value="Genomic_DNA"/>
</dbReference>
<dbReference type="PANTHER" id="PTHR32134:SF169">
    <property type="entry name" value="FNIP REPEAT-CONTAINING PROTEIN-RELATED"/>
    <property type="match status" value="1"/>
</dbReference>
<dbReference type="SUPFAM" id="SSF48403">
    <property type="entry name" value="Ankyrin repeat"/>
    <property type="match status" value="1"/>
</dbReference>